<protein>
    <submittedName>
        <fullName evidence="2">Uncharacterized protein</fullName>
    </submittedName>
</protein>
<gene>
    <name evidence="2" type="ORF">CWI80_03785</name>
</gene>
<evidence type="ECO:0000313" key="3">
    <source>
        <dbReference type="Proteomes" id="UP000287022"/>
    </source>
</evidence>
<keyword evidence="1" id="KW-0472">Membrane</keyword>
<dbReference type="STRING" id="1122124.GCA_000423165_00641"/>
<name>A0A432Z9B9_9GAMM</name>
<evidence type="ECO:0000313" key="2">
    <source>
        <dbReference type="EMBL" id="RUO74470.1"/>
    </source>
</evidence>
<dbReference type="RefSeq" id="WP_026861681.1">
    <property type="nucleotide sequence ID" value="NZ_PIQE01000001.1"/>
</dbReference>
<evidence type="ECO:0000256" key="1">
    <source>
        <dbReference type="SAM" id="Phobius"/>
    </source>
</evidence>
<organism evidence="2 3">
    <name type="scientific">Pseudidiomarina sediminum</name>
    <dbReference type="NCBI Taxonomy" id="431675"/>
    <lineage>
        <taxon>Bacteria</taxon>
        <taxon>Pseudomonadati</taxon>
        <taxon>Pseudomonadota</taxon>
        <taxon>Gammaproteobacteria</taxon>
        <taxon>Alteromonadales</taxon>
        <taxon>Idiomarinaceae</taxon>
        <taxon>Pseudidiomarina</taxon>
    </lineage>
</organism>
<sequence length="204" mass="23185">MKTPQQSSTMLILFIVFCTLFPLLESLHSATLWGLNWQSPQLMAELGYALMFIKLLLLGLAFFLLLTRTEMIKSTLANRGIRYSYLGFNYLLILLQIPLLLIWIGYATISASPSAYNHQEHNLAGHTIYTRTVNLGATAEAFHLLYLKCPRPLHRYALAPLARIDWVGAYDLQADADDILVRNSNTNKVLHRIDRADLDCNTIF</sequence>
<comment type="caution">
    <text evidence="2">The sequence shown here is derived from an EMBL/GenBank/DDBJ whole genome shotgun (WGS) entry which is preliminary data.</text>
</comment>
<dbReference type="AlphaFoldDB" id="A0A432Z9B9"/>
<dbReference type="EMBL" id="PIQE01000001">
    <property type="protein sequence ID" value="RUO74470.1"/>
    <property type="molecule type" value="Genomic_DNA"/>
</dbReference>
<keyword evidence="1" id="KW-1133">Transmembrane helix</keyword>
<feature type="transmembrane region" description="Helical" evidence="1">
    <location>
        <begin position="45"/>
        <end position="66"/>
    </location>
</feature>
<proteinExistence type="predicted"/>
<dbReference type="Proteomes" id="UP000287022">
    <property type="component" value="Unassembled WGS sequence"/>
</dbReference>
<keyword evidence="1" id="KW-0812">Transmembrane</keyword>
<accession>A0A432Z9B9</accession>
<reference evidence="3" key="1">
    <citation type="journal article" date="2018" name="Front. Microbiol.">
        <title>Genome-Based Analysis Reveals the Taxonomy and Diversity of the Family Idiomarinaceae.</title>
        <authorList>
            <person name="Liu Y."/>
            <person name="Lai Q."/>
            <person name="Shao Z."/>
        </authorList>
    </citation>
    <scope>NUCLEOTIDE SEQUENCE [LARGE SCALE GENOMIC DNA]</scope>
    <source>
        <strain evidence="3">c121</strain>
    </source>
</reference>
<keyword evidence="3" id="KW-1185">Reference proteome</keyword>
<feature type="transmembrane region" description="Helical" evidence="1">
    <location>
        <begin position="87"/>
        <end position="106"/>
    </location>
</feature>